<organism evidence="2 3">
    <name type="scientific">Torulaspora delbrueckii</name>
    <name type="common">Yeast</name>
    <name type="synonym">Candida colliculosa</name>
    <dbReference type="NCBI Taxonomy" id="4950"/>
    <lineage>
        <taxon>Eukaryota</taxon>
        <taxon>Fungi</taxon>
        <taxon>Dikarya</taxon>
        <taxon>Ascomycota</taxon>
        <taxon>Saccharomycotina</taxon>
        <taxon>Saccharomycetes</taxon>
        <taxon>Saccharomycetales</taxon>
        <taxon>Saccharomycetaceae</taxon>
        <taxon>Torulaspora</taxon>
    </lineage>
</organism>
<dbReference type="GeneID" id="11501363"/>
<accession>G8ZWI8</accession>
<dbReference type="InterPro" id="IPR004087">
    <property type="entry name" value="KH_dom"/>
</dbReference>
<dbReference type="EMBL" id="HE616747">
    <property type="protein sequence ID" value="CCE92982.1"/>
    <property type="molecule type" value="Genomic_DNA"/>
</dbReference>
<dbReference type="Gene3D" id="3.30.1370.10">
    <property type="entry name" value="K Homology domain, type 1"/>
    <property type="match status" value="1"/>
</dbReference>
<dbReference type="AlphaFoldDB" id="G8ZWI8"/>
<feature type="domain" description="K Homology" evidence="1">
    <location>
        <begin position="164"/>
        <end position="238"/>
    </location>
</feature>
<dbReference type="STRING" id="1076872.G8ZWI8"/>
<proteinExistence type="predicted"/>
<dbReference type="InterPro" id="IPR036612">
    <property type="entry name" value="KH_dom_type_1_sf"/>
</dbReference>
<dbReference type="OrthoDB" id="271862at2759"/>
<dbReference type="CDD" id="cd22453">
    <property type="entry name" value="KH-I_MUG60_like"/>
    <property type="match status" value="1"/>
</dbReference>
<dbReference type="RefSeq" id="XP_003682193.1">
    <property type="nucleotide sequence ID" value="XM_003682145.1"/>
</dbReference>
<sequence>MSARIFSRFQTCVFCETPSVYRSGRLWRIAEGELSRLNLEEAIYSLPPDASNVEVIELGNGVFDVKGVTESGYSEPMTCLTSQMNYHETSIGQDLKRSFDSLSNEFDVEIVVTKDAVYSRDQKRSTKGSLSVHLLGLSSHVSAADAHLASLIELYEGSKSGAVPRFVECFDLEAYSLLPQVIGVDMANLRHVSSTYKTQVRVPSLILPFKDRKAQIHLSGEIHSLVLSAKDALMEIMERSQSSIYYFKLSNVSPGKLLFIKNYYPSEMARLMIKYRSFIRVTDSCIEFQSPCLTLLNSVIKVFTINVLHQIVEVQITLHSDFAFTDDMVRLIISNEKGGSLNAMKITNHEDQLLLIGNHSTMHDNLAANKKNSDIIYHLAMILRALPPNSLKQLRAVFELHSDYEEFISGKKNGKVTRIMESAPCLIKLEKLEEDDNLFLILIADSLSEFSNTFAMVINELPAEESFFVPEVYHRPVIGAGGSIIQATMKRYNVFVRFSNSFFLPQNDLSHARYDNVIIRCPFKNVSTISEAKRELNLLAREYGDLQPRTFIKFSPGQYRFMLSTSCHKGAQIIGEIEKTYNVYVIFPFEEPPEKYLLEIRGNADNSMQAAKELVKTCFGIERELKVNKPISLTSDIYNSIITPFKQNMKIEATFSENTVRLTYEQGNSSVTSAMDLLTNFLKERNLRILSKDVIVDFIISNNHDTYDPSFNSDGSTSGMNSNFEVGEYYQPMLSNGAIGGKIMLPQVQARRSANVQNSLNARNTDYNLAKHPYPVYNQQQFPNA</sequence>
<dbReference type="HOGENOM" id="CLU_020231_0_0_1"/>
<dbReference type="SUPFAM" id="SSF54791">
    <property type="entry name" value="Eukaryotic type KH-domain (KH-domain type I)"/>
    <property type="match status" value="1"/>
</dbReference>
<reference evidence="2 3" key="1">
    <citation type="journal article" date="2011" name="Proc. Natl. Acad. Sci. U.S.A.">
        <title>Evolutionary erosion of yeast sex chromosomes by mating-type switching accidents.</title>
        <authorList>
            <person name="Gordon J.L."/>
            <person name="Armisen D."/>
            <person name="Proux-Wera E."/>
            <person name="Oheigeartaigh S.S."/>
            <person name="Byrne K.P."/>
            <person name="Wolfe K.H."/>
        </authorList>
    </citation>
    <scope>NUCLEOTIDE SEQUENCE [LARGE SCALE GENOMIC DNA]</scope>
    <source>
        <strain evidence="3">ATCC 10662 / CBS 1146 / NBRC 0425 / NCYC 2629 / NRRL Y-866</strain>
    </source>
</reference>
<gene>
    <name evidence="2" type="primary">TDEL0F01710</name>
    <name evidence="2" type="ORF">TDEL_0F01710</name>
</gene>
<dbReference type="SMART" id="SM00322">
    <property type="entry name" value="KH"/>
    <property type="match status" value="2"/>
</dbReference>
<dbReference type="GO" id="GO:0005737">
    <property type="term" value="C:cytoplasm"/>
    <property type="evidence" value="ECO:0007669"/>
    <property type="project" value="EnsemblFungi"/>
</dbReference>
<evidence type="ECO:0000313" key="3">
    <source>
        <dbReference type="Proteomes" id="UP000005627"/>
    </source>
</evidence>
<evidence type="ECO:0000259" key="1">
    <source>
        <dbReference type="SMART" id="SM00322"/>
    </source>
</evidence>
<name>G8ZWI8_TORDE</name>
<dbReference type="GO" id="GO:0003723">
    <property type="term" value="F:RNA binding"/>
    <property type="evidence" value="ECO:0007669"/>
    <property type="project" value="InterPro"/>
</dbReference>
<dbReference type="InParanoid" id="G8ZWI8"/>
<evidence type="ECO:0000313" key="2">
    <source>
        <dbReference type="EMBL" id="CCE92982.1"/>
    </source>
</evidence>
<dbReference type="KEGG" id="tdl:TDEL_0F01710"/>
<dbReference type="Proteomes" id="UP000005627">
    <property type="component" value="Chromosome 6"/>
</dbReference>
<keyword evidence="3" id="KW-1185">Reference proteome</keyword>
<dbReference type="eggNOG" id="KOG2208">
    <property type="taxonomic scope" value="Eukaryota"/>
</dbReference>
<protein>
    <recommendedName>
        <fullName evidence="1">K Homology domain-containing protein</fullName>
    </recommendedName>
</protein>
<dbReference type="FunCoup" id="G8ZWI8">
    <property type="interactions" value="38"/>
</dbReference>
<feature type="domain" description="K Homology" evidence="1">
    <location>
        <begin position="461"/>
        <end position="541"/>
    </location>
</feature>